<evidence type="ECO:0000313" key="4">
    <source>
        <dbReference type="EMBL" id="TIB39059.1"/>
    </source>
</evidence>
<dbReference type="Gene3D" id="1.10.510.10">
    <property type="entry name" value="Transferase(Phosphotransferase) domain 1"/>
    <property type="match status" value="1"/>
</dbReference>
<dbReference type="Gene3D" id="3.30.200.20">
    <property type="entry name" value="Phosphorylase Kinase, domain 1"/>
    <property type="match status" value="1"/>
</dbReference>
<comment type="caution">
    <text evidence="3">The sequence shown here is derived from an EMBL/GenBank/DDBJ whole genome shotgun (WGS) entry which is preliminary data.</text>
</comment>
<evidence type="ECO:0000313" key="5">
    <source>
        <dbReference type="Proteomes" id="UP000306954"/>
    </source>
</evidence>
<dbReference type="EMBL" id="SPOI01000042">
    <property type="protein sequence ID" value="TIB39059.1"/>
    <property type="molecule type" value="Genomic_DNA"/>
</dbReference>
<dbReference type="InterPro" id="IPR006076">
    <property type="entry name" value="FAD-dep_OxRdtase"/>
</dbReference>
<dbReference type="PANTHER" id="PTHR13847">
    <property type="entry name" value="SARCOSINE DEHYDROGENASE-RELATED"/>
    <property type="match status" value="1"/>
</dbReference>
<dbReference type="Gene3D" id="3.30.9.10">
    <property type="entry name" value="D-Amino Acid Oxidase, subunit A, domain 2"/>
    <property type="match status" value="1"/>
</dbReference>
<evidence type="ECO:0000313" key="3">
    <source>
        <dbReference type="EMBL" id="TIB11942.1"/>
    </source>
</evidence>
<dbReference type="GO" id="GO:0004672">
    <property type="term" value="F:protein kinase activity"/>
    <property type="evidence" value="ECO:0007669"/>
    <property type="project" value="InterPro"/>
</dbReference>
<dbReference type="GO" id="GO:0005829">
    <property type="term" value="C:cytosol"/>
    <property type="evidence" value="ECO:0007669"/>
    <property type="project" value="GOC"/>
</dbReference>
<feature type="domain" description="Protein kinase" evidence="2">
    <location>
        <begin position="412"/>
        <end position="796"/>
    </location>
</feature>
<dbReference type="Pfam" id="PF00069">
    <property type="entry name" value="Pkinase"/>
    <property type="match status" value="1"/>
</dbReference>
<feature type="region of interest" description="Disordered" evidence="1">
    <location>
        <begin position="635"/>
        <end position="686"/>
    </location>
</feature>
<evidence type="ECO:0000259" key="2">
    <source>
        <dbReference type="PROSITE" id="PS50011"/>
    </source>
</evidence>
<dbReference type="OrthoDB" id="413582at2759"/>
<protein>
    <recommendedName>
        <fullName evidence="2">Protein kinase domain-containing protein</fullName>
    </recommendedName>
</protein>
<dbReference type="GO" id="GO:0005524">
    <property type="term" value="F:ATP binding"/>
    <property type="evidence" value="ECO:0007669"/>
    <property type="project" value="InterPro"/>
</dbReference>
<dbReference type="GO" id="GO:0042147">
    <property type="term" value="P:retrograde transport, endosome to Golgi"/>
    <property type="evidence" value="ECO:0007669"/>
    <property type="project" value="TreeGrafter"/>
</dbReference>
<dbReference type="InterPro" id="IPR011009">
    <property type="entry name" value="Kinase-like_dom_sf"/>
</dbReference>
<name>A0A4V4LNR5_WALIC</name>
<dbReference type="Proteomes" id="UP000310689">
    <property type="component" value="Unassembled WGS sequence"/>
</dbReference>
<dbReference type="InterPro" id="IPR036188">
    <property type="entry name" value="FAD/NAD-bd_sf"/>
</dbReference>
<dbReference type="Pfam" id="PF01266">
    <property type="entry name" value="DAO"/>
    <property type="match status" value="1"/>
</dbReference>
<dbReference type="GO" id="GO:0005770">
    <property type="term" value="C:late endosome"/>
    <property type="evidence" value="ECO:0007669"/>
    <property type="project" value="TreeGrafter"/>
</dbReference>
<dbReference type="AlphaFoldDB" id="A0A4V4LNR5"/>
<dbReference type="Proteomes" id="UP000306954">
    <property type="component" value="Unassembled WGS sequence"/>
</dbReference>
<dbReference type="PANTHER" id="PTHR13847:SF150">
    <property type="entry name" value="OXIDOREDUCTASE TDA3-RELATED"/>
    <property type="match status" value="1"/>
</dbReference>
<evidence type="ECO:0000256" key="1">
    <source>
        <dbReference type="SAM" id="MobiDB-lite"/>
    </source>
</evidence>
<dbReference type="Gene3D" id="3.50.50.60">
    <property type="entry name" value="FAD/NAD(P)-binding domain"/>
    <property type="match status" value="1"/>
</dbReference>
<sequence length="847" mass="92817">MTARQYVVIGGGIIGSSTAYYISKHSQFNPDSDKITIVESTAIASAASGKSGGFLAEDWHGPDTEGLAELSYSLHKQLSDEYDGVNNWEYRPVNALSLMGQVGPKKGKVDDAKKKGAHWLSDKVVDKCSVLGTPPSTAQVTPEPLVQTLAELSKADVVIASAEQVNRDNDGNIFSVRAQTKEGNSVEIPATDVVLAAGPWTGRLAQKLLSPAEARKCSVTGQRAHSIIVRPSQGKTLTDHCLFTMVKERTTTHEPEIYCRPQGTAYICGASDTVPLPEDASKVVPSKSAIADLKSQSALISDYFDSSMSVEKEQACYLPISASHSPIVGKVSDGVFIGAGHAVWGITLGVGGFWRKWVILSSRTYRYWQFVRYAHTLMSSTSLIAGSDLNDANPQTLIAMGILKGNGLAIDEDTLEPLTEGRHGLLYRCQRRVNDNIGGINGWIALKAVNVFINKKRLPHDALRESFILSRTHHPNIISLLNAYESDRIYILALPLQPLPLSMILSYPDFVPSFSPFTHIARSIIYQLLLAIEYLHSSEVGVAHRDVNPSNVALDGNGCVKLLDFGVAYEDGLGMENEHPNGGMFFELATGAYRAPELIFGSRCYDARSTDLWSLGVTISTFFAHLSSYTCPASPRTDSTSSISSSISSSSQGGLTRLDAPITLPSLPDIHNRRDSSHNAQPQSRWSRKTLFDASYGEIGLASSIISVRGPITDETWPEYATLPDYNKISFNKPIPNHLSNYLPYLPEVPDPVPNTFMHTPNYKPIATVYDLIERLLQYSSARRLSATDAINHPWISNFPILVPAQGTHEDYSRSTHSYAHSFEGKTLPMWLSHWLKAGERRMLGTY</sequence>
<gene>
    <name evidence="4" type="ORF">E3P86_01306</name>
    <name evidence="3" type="ORF">E3P90_02213</name>
</gene>
<dbReference type="SUPFAM" id="SSF56112">
    <property type="entry name" value="Protein kinase-like (PK-like)"/>
    <property type="match status" value="1"/>
</dbReference>
<proteinExistence type="predicted"/>
<dbReference type="EMBL" id="SPOF01000021">
    <property type="protein sequence ID" value="TIB11942.1"/>
    <property type="molecule type" value="Genomic_DNA"/>
</dbReference>
<dbReference type="SUPFAM" id="SSF51905">
    <property type="entry name" value="FAD/NAD(P)-binding domain"/>
    <property type="match status" value="1"/>
</dbReference>
<evidence type="ECO:0000313" key="6">
    <source>
        <dbReference type="Proteomes" id="UP000310689"/>
    </source>
</evidence>
<dbReference type="SMART" id="SM00220">
    <property type="entry name" value="S_TKc"/>
    <property type="match status" value="1"/>
</dbReference>
<organism evidence="3 5">
    <name type="scientific">Wallemia ichthyophaga</name>
    <dbReference type="NCBI Taxonomy" id="245174"/>
    <lineage>
        <taxon>Eukaryota</taxon>
        <taxon>Fungi</taxon>
        <taxon>Dikarya</taxon>
        <taxon>Basidiomycota</taxon>
        <taxon>Wallemiomycotina</taxon>
        <taxon>Wallemiomycetes</taxon>
        <taxon>Wallemiales</taxon>
        <taxon>Wallemiaceae</taxon>
        <taxon>Wallemia</taxon>
    </lineage>
</organism>
<dbReference type="PROSITE" id="PS50011">
    <property type="entry name" value="PROTEIN_KINASE_DOM"/>
    <property type="match status" value="1"/>
</dbReference>
<feature type="compositionally biased region" description="Low complexity" evidence="1">
    <location>
        <begin position="639"/>
        <end position="651"/>
    </location>
</feature>
<dbReference type="InterPro" id="IPR000719">
    <property type="entry name" value="Prot_kinase_dom"/>
</dbReference>
<reference evidence="5 6" key="1">
    <citation type="submission" date="2019-03" db="EMBL/GenBank/DDBJ databases">
        <title>Sequencing 23 genomes of Wallemia ichthyophaga.</title>
        <authorList>
            <person name="Gostincar C."/>
        </authorList>
    </citation>
    <scope>NUCLEOTIDE SEQUENCE [LARGE SCALE GENOMIC DNA]</scope>
    <source>
        <strain evidence="4 6">EXF-6200</strain>
        <strain evidence="3 5">EXF-8621</strain>
    </source>
</reference>
<accession>A0A4V4LNR5</accession>